<dbReference type="OrthoDB" id="9451547at2759"/>
<name>A0A1E1KIT5_9HELO</name>
<feature type="region of interest" description="Disordered" evidence="1">
    <location>
        <begin position="1"/>
        <end position="34"/>
    </location>
</feature>
<protein>
    <submittedName>
        <fullName evidence="2">Uncharacterized protein</fullName>
    </submittedName>
</protein>
<evidence type="ECO:0000256" key="1">
    <source>
        <dbReference type="SAM" id="MobiDB-lite"/>
    </source>
</evidence>
<dbReference type="Proteomes" id="UP000178912">
    <property type="component" value="Unassembled WGS sequence"/>
</dbReference>
<organism evidence="2 3">
    <name type="scientific">Rhynchosporium agropyri</name>
    <dbReference type="NCBI Taxonomy" id="914238"/>
    <lineage>
        <taxon>Eukaryota</taxon>
        <taxon>Fungi</taxon>
        <taxon>Dikarya</taxon>
        <taxon>Ascomycota</taxon>
        <taxon>Pezizomycotina</taxon>
        <taxon>Leotiomycetes</taxon>
        <taxon>Helotiales</taxon>
        <taxon>Ploettnerulaceae</taxon>
        <taxon>Rhynchosporium</taxon>
    </lineage>
</organism>
<reference evidence="3" key="1">
    <citation type="submission" date="2016-03" db="EMBL/GenBank/DDBJ databases">
        <authorList>
            <person name="Guldener U."/>
        </authorList>
    </citation>
    <scope>NUCLEOTIDE SEQUENCE [LARGE SCALE GENOMIC DNA]</scope>
    <source>
        <strain evidence="3">04CH-RAC-A.6.1</strain>
    </source>
</reference>
<dbReference type="AlphaFoldDB" id="A0A1E1KIT5"/>
<evidence type="ECO:0000313" key="2">
    <source>
        <dbReference type="EMBL" id="CZS97939.1"/>
    </source>
</evidence>
<dbReference type="PANTHER" id="PTHR35043">
    <property type="entry name" value="TRANSCRIPTION FACTOR DOMAIN-CONTAINING PROTEIN"/>
    <property type="match status" value="1"/>
</dbReference>
<feature type="compositionally biased region" description="Basic and acidic residues" evidence="1">
    <location>
        <begin position="1"/>
        <end position="11"/>
    </location>
</feature>
<proteinExistence type="predicted"/>
<keyword evidence="3" id="KW-1185">Reference proteome</keyword>
<sequence>MLEELSTRVDRNGLQSETSTKNVKGPVKVQDPEQGSRELTGLKKFTVQQGFFIGMGGLAFDTTVAKGLHPEIFDIITDDNVNDNSKTGYFGKSLRYASSQLLKRSTTNLKAQLNTLGHCICALLVYCFWWNKPLDVEKPILIQGENYRETFAWM</sequence>
<feature type="compositionally biased region" description="Polar residues" evidence="1">
    <location>
        <begin position="13"/>
        <end position="22"/>
    </location>
</feature>
<dbReference type="EMBL" id="FJUX01000034">
    <property type="protein sequence ID" value="CZS97939.1"/>
    <property type="molecule type" value="Genomic_DNA"/>
</dbReference>
<accession>A0A1E1KIT5</accession>
<gene>
    <name evidence="2" type="ORF">RAG0_06821</name>
</gene>
<dbReference type="PANTHER" id="PTHR35043:SF7">
    <property type="entry name" value="TRANSCRIPTION FACTOR DOMAIN-CONTAINING PROTEIN"/>
    <property type="match status" value="1"/>
</dbReference>
<evidence type="ECO:0000313" key="3">
    <source>
        <dbReference type="Proteomes" id="UP000178912"/>
    </source>
</evidence>